<protein>
    <submittedName>
        <fullName evidence="1">Uncharacterized protein</fullName>
    </submittedName>
</protein>
<dbReference type="PANTHER" id="PTHR34861">
    <property type="match status" value="1"/>
</dbReference>
<organism evidence="1 2">
    <name type="scientific">Karstenula rhodostoma CBS 690.94</name>
    <dbReference type="NCBI Taxonomy" id="1392251"/>
    <lineage>
        <taxon>Eukaryota</taxon>
        <taxon>Fungi</taxon>
        <taxon>Dikarya</taxon>
        <taxon>Ascomycota</taxon>
        <taxon>Pezizomycotina</taxon>
        <taxon>Dothideomycetes</taxon>
        <taxon>Pleosporomycetidae</taxon>
        <taxon>Pleosporales</taxon>
        <taxon>Massarineae</taxon>
        <taxon>Didymosphaeriaceae</taxon>
        <taxon>Karstenula</taxon>
    </lineage>
</organism>
<keyword evidence="2" id="KW-1185">Reference proteome</keyword>
<comment type="caution">
    <text evidence="1">The sequence shown here is derived from an EMBL/GenBank/DDBJ whole genome shotgun (WGS) entry which is preliminary data.</text>
</comment>
<dbReference type="Gene3D" id="3.50.30.50">
    <property type="entry name" value="Putative cyclase"/>
    <property type="match status" value="1"/>
</dbReference>
<dbReference type="Proteomes" id="UP000799764">
    <property type="component" value="Unassembled WGS sequence"/>
</dbReference>
<dbReference type="OrthoDB" id="5396at2759"/>
<sequence length="204" mass="23104">MAESQTEFPAFDDLPKVDGEPQGSIWGFFNKYGKEDECGTLNLLTLSVVQAASREIQSGKHIQMDWPLHNVQFPGFGRKEFSQKKIDLNALLGFKAMDDELYINTRSGSEWDSLKHFAHQKTGKYYNGLTHEEAVNTDTNGIYNWCERGGIMGSVLVDWLGWYEAHKGEAPSPVTRHEILVEELAYQQSSRHRTSSTIGHICSF</sequence>
<evidence type="ECO:0000313" key="2">
    <source>
        <dbReference type="Proteomes" id="UP000799764"/>
    </source>
</evidence>
<dbReference type="PANTHER" id="PTHR34861:SF10">
    <property type="entry name" value="CYCLASE"/>
    <property type="match status" value="1"/>
</dbReference>
<dbReference type="EMBL" id="MU001510">
    <property type="protein sequence ID" value="KAF2439120.1"/>
    <property type="molecule type" value="Genomic_DNA"/>
</dbReference>
<dbReference type="InterPro" id="IPR037175">
    <property type="entry name" value="KFase_sf"/>
</dbReference>
<proteinExistence type="predicted"/>
<name>A0A9P4P668_9PLEO</name>
<evidence type="ECO:0000313" key="1">
    <source>
        <dbReference type="EMBL" id="KAF2439120.1"/>
    </source>
</evidence>
<accession>A0A9P4P668</accession>
<reference evidence="1" key="1">
    <citation type="journal article" date="2020" name="Stud. Mycol.">
        <title>101 Dothideomycetes genomes: a test case for predicting lifestyles and emergence of pathogens.</title>
        <authorList>
            <person name="Haridas S."/>
            <person name="Albert R."/>
            <person name="Binder M."/>
            <person name="Bloem J."/>
            <person name="Labutti K."/>
            <person name="Salamov A."/>
            <person name="Andreopoulos B."/>
            <person name="Baker S."/>
            <person name="Barry K."/>
            <person name="Bills G."/>
            <person name="Bluhm B."/>
            <person name="Cannon C."/>
            <person name="Castanera R."/>
            <person name="Culley D."/>
            <person name="Daum C."/>
            <person name="Ezra D."/>
            <person name="Gonzalez J."/>
            <person name="Henrissat B."/>
            <person name="Kuo A."/>
            <person name="Liang C."/>
            <person name="Lipzen A."/>
            <person name="Lutzoni F."/>
            <person name="Magnuson J."/>
            <person name="Mondo S."/>
            <person name="Nolan M."/>
            <person name="Ohm R."/>
            <person name="Pangilinan J."/>
            <person name="Park H.-J."/>
            <person name="Ramirez L."/>
            <person name="Alfaro M."/>
            <person name="Sun H."/>
            <person name="Tritt A."/>
            <person name="Yoshinaga Y."/>
            <person name="Zwiers L.-H."/>
            <person name="Turgeon B."/>
            <person name="Goodwin S."/>
            <person name="Spatafora J."/>
            <person name="Crous P."/>
            <person name="Grigoriev I."/>
        </authorList>
    </citation>
    <scope>NUCLEOTIDE SEQUENCE</scope>
    <source>
        <strain evidence="1">CBS 690.94</strain>
    </source>
</reference>
<dbReference type="GO" id="GO:0019441">
    <property type="term" value="P:L-tryptophan catabolic process to kynurenine"/>
    <property type="evidence" value="ECO:0007669"/>
    <property type="project" value="InterPro"/>
</dbReference>
<dbReference type="AlphaFoldDB" id="A0A9P4P668"/>
<gene>
    <name evidence="1" type="ORF">P171DRAFT_131948</name>
</gene>
<dbReference type="GO" id="GO:0004061">
    <property type="term" value="F:arylformamidase activity"/>
    <property type="evidence" value="ECO:0007669"/>
    <property type="project" value="InterPro"/>
</dbReference>